<evidence type="ECO:0000256" key="5">
    <source>
        <dbReference type="RuleBase" id="RU000499"/>
    </source>
</evidence>
<dbReference type="EMBL" id="BOMQ01000001">
    <property type="protein sequence ID" value="GIE46473.1"/>
    <property type="molecule type" value="Genomic_DNA"/>
</dbReference>
<evidence type="ECO:0000256" key="4">
    <source>
        <dbReference type="PIRSR" id="PIRSR000303-1"/>
    </source>
</evidence>
<dbReference type="RefSeq" id="WP_203762386.1">
    <property type="nucleotide sequence ID" value="NZ_BAAAYJ010000042.1"/>
</dbReference>
<organism evidence="7 8">
    <name type="scientific">Actinoplanes nipponensis</name>
    <dbReference type="NCBI Taxonomy" id="135950"/>
    <lineage>
        <taxon>Bacteria</taxon>
        <taxon>Bacillati</taxon>
        <taxon>Actinomycetota</taxon>
        <taxon>Actinomycetes</taxon>
        <taxon>Micromonosporales</taxon>
        <taxon>Micromonosporaceae</taxon>
        <taxon>Actinoplanes</taxon>
    </lineage>
</organism>
<dbReference type="CDD" id="cd00340">
    <property type="entry name" value="GSH_Peroxidase"/>
    <property type="match status" value="1"/>
</dbReference>
<evidence type="ECO:0000256" key="2">
    <source>
        <dbReference type="ARBA" id="ARBA00022559"/>
    </source>
</evidence>
<dbReference type="PANTHER" id="PTHR11592">
    <property type="entry name" value="GLUTATHIONE PEROXIDASE"/>
    <property type="match status" value="1"/>
</dbReference>
<gene>
    <name evidence="7" type="ORF">Ani05nite_00070</name>
</gene>
<evidence type="ECO:0000256" key="1">
    <source>
        <dbReference type="ARBA" id="ARBA00006926"/>
    </source>
</evidence>
<comment type="similarity">
    <text evidence="1 5">Belongs to the glutathione peroxidase family.</text>
</comment>
<dbReference type="InterPro" id="IPR036249">
    <property type="entry name" value="Thioredoxin-like_sf"/>
</dbReference>
<proteinExistence type="inferred from homology"/>
<dbReference type="Proteomes" id="UP000647172">
    <property type="component" value="Unassembled WGS sequence"/>
</dbReference>
<dbReference type="AlphaFoldDB" id="A0A919MLK1"/>
<dbReference type="GO" id="GO:0034599">
    <property type="term" value="P:cellular response to oxidative stress"/>
    <property type="evidence" value="ECO:0007669"/>
    <property type="project" value="TreeGrafter"/>
</dbReference>
<dbReference type="PANTHER" id="PTHR11592:SF40">
    <property type="entry name" value="THIOREDOXIN_GLUTATHIONE PEROXIDASE BTUE"/>
    <property type="match status" value="1"/>
</dbReference>
<feature type="region of interest" description="Disordered" evidence="6">
    <location>
        <begin position="154"/>
        <end position="174"/>
    </location>
</feature>
<evidence type="ECO:0000256" key="6">
    <source>
        <dbReference type="SAM" id="MobiDB-lite"/>
    </source>
</evidence>
<dbReference type="SUPFAM" id="SSF52833">
    <property type="entry name" value="Thioredoxin-like"/>
    <property type="match status" value="1"/>
</dbReference>
<dbReference type="Pfam" id="PF00255">
    <property type="entry name" value="GSHPx"/>
    <property type="match status" value="1"/>
</dbReference>
<comment type="caution">
    <text evidence="7">The sequence shown here is derived from an EMBL/GenBank/DDBJ whole genome shotgun (WGS) entry which is preliminary data.</text>
</comment>
<dbReference type="PIRSF" id="PIRSF000303">
    <property type="entry name" value="Glutathion_perox"/>
    <property type="match status" value="1"/>
</dbReference>
<feature type="active site" evidence="4">
    <location>
        <position position="35"/>
    </location>
</feature>
<dbReference type="PROSITE" id="PS00460">
    <property type="entry name" value="GLUTATHIONE_PEROXID_1"/>
    <property type="match status" value="1"/>
</dbReference>
<keyword evidence="2 5" id="KW-0575">Peroxidase</keyword>
<evidence type="ECO:0000256" key="3">
    <source>
        <dbReference type="ARBA" id="ARBA00023002"/>
    </source>
</evidence>
<dbReference type="FunFam" id="3.40.30.10:FF:000010">
    <property type="entry name" value="Glutathione peroxidase"/>
    <property type="match status" value="1"/>
</dbReference>
<evidence type="ECO:0000313" key="7">
    <source>
        <dbReference type="EMBL" id="GIE46473.1"/>
    </source>
</evidence>
<dbReference type="Gene3D" id="3.40.30.10">
    <property type="entry name" value="Glutaredoxin"/>
    <property type="match status" value="1"/>
</dbReference>
<dbReference type="PROSITE" id="PS51355">
    <property type="entry name" value="GLUTATHIONE_PEROXID_3"/>
    <property type="match status" value="1"/>
</dbReference>
<keyword evidence="3 5" id="KW-0560">Oxidoreductase</keyword>
<reference evidence="7" key="1">
    <citation type="submission" date="2021-01" db="EMBL/GenBank/DDBJ databases">
        <title>Whole genome shotgun sequence of Actinoplanes nipponensis NBRC 14063.</title>
        <authorList>
            <person name="Komaki H."/>
            <person name="Tamura T."/>
        </authorList>
    </citation>
    <scope>NUCLEOTIDE SEQUENCE</scope>
    <source>
        <strain evidence="7">NBRC 14063</strain>
    </source>
</reference>
<name>A0A919MLK1_9ACTN</name>
<accession>A0A919MLK1</accession>
<evidence type="ECO:0000313" key="8">
    <source>
        <dbReference type="Proteomes" id="UP000647172"/>
    </source>
</evidence>
<dbReference type="InterPro" id="IPR029759">
    <property type="entry name" value="GPX_AS"/>
</dbReference>
<dbReference type="GO" id="GO:0004601">
    <property type="term" value="F:peroxidase activity"/>
    <property type="evidence" value="ECO:0007669"/>
    <property type="project" value="UniProtKB-KW"/>
</dbReference>
<keyword evidence="8" id="KW-1185">Reference proteome</keyword>
<dbReference type="InterPro" id="IPR000889">
    <property type="entry name" value="Glutathione_peroxidase"/>
</dbReference>
<feature type="compositionally biased region" description="Basic and acidic residues" evidence="6">
    <location>
        <begin position="164"/>
        <end position="174"/>
    </location>
</feature>
<sequence length="174" mass="18587">MTIFAVDIHALSGGPAEMDRYRGHVVLVVNVASRCGLTPQYAGLQRLADTYADRGLVVLGVPCNQFASQEPGSAAEIEEFCQASYGVTFPLTEKVDVNGPGRHPLYRALVGDGPDIQWNFEKFVVGPDGAVAARFAPQTDPQDEELVAVIEKLLPSGHPATAPDRTEDGPLSRG</sequence>
<protein>
    <recommendedName>
        <fullName evidence="5">Glutathione peroxidase</fullName>
    </recommendedName>
</protein>
<dbReference type="PRINTS" id="PR01011">
    <property type="entry name" value="GLUTPROXDASE"/>
</dbReference>